<dbReference type="EC" id="6.3.2.2" evidence="10"/>
<dbReference type="InterPro" id="IPR035434">
    <property type="entry name" value="GCL_bact_plant"/>
</dbReference>
<keyword evidence="5" id="KW-0317">Glutathione biosynthesis</keyword>
<dbReference type="Pfam" id="PF04107">
    <property type="entry name" value="GCS2"/>
    <property type="match status" value="1"/>
</dbReference>
<evidence type="ECO:0000313" key="13">
    <source>
        <dbReference type="Proteomes" id="UP000229498"/>
    </source>
</evidence>
<reference evidence="12 13" key="1">
    <citation type="submission" date="2017-11" db="EMBL/GenBank/DDBJ databases">
        <title>Draft genome sequence of Rhizobiales bacterium SY3-13.</title>
        <authorList>
            <person name="Sun C."/>
        </authorList>
    </citation>
    <scope>NUCLEOTIDE SEQUENCE [LARGE SCALE GENOMIC DNA]</scope>
    <source>
        <strain evidence="12 13">SY3-13</strain>
    </source>
</reference>
<feature type="disulfide bond" evidence="11">
    <location>
        <begin position="115"/>
        <end position="335"/>
    </location>
</feature>
<dbReference type="SUPFAM" id="SSF55931">
    <property type="entry name" value="Glutamine synthetase/guanido kinase"/>
    <property type="match status" value="1"/>
</dbReference>
<comment type="subunit">
    <text evidence="3">Homodimer or monomer when oxidized or reduced, respectively.</text>
</comment>
<evidence type="ECO:0000256" key="4">
    <source>
        <dbReference type="ARBA" id="ARBA00022598"/>
    </source>
</evidence>
<dbReference type="GO" id="GO:0005524">
    <property type="term" value="F:ATP binding"/>
    <property type="evidence" value="ECO:0007669"/>
    <property type="project" value="UniProtKB-UniRule"/>
</dbReference>
<dbReference type="GO" id="GO:0006750">
    <property type="term" value="P:glutathione biosynthetic process"/>
    <property type="evidence" value="ECO:0007669"/>
    <property type="project" value="UniProtKB-UniRule"/>
</dbReference>
<accession>A0A2M9G6E0</accession>
<evidence type="ECO:0000256" key="3">
    <source>
        <dbReference type="ARBA" id="ARBA00011153"/>
    </source>
</evidence>
<sequence>MIDSEEGRTLSTTVVESRDQLVAYIESGVKPRENWRIGTEHEKFGFDLETLKPIPYDGPKGVKAMFDGLARFGWEPIVEGGYVIALHMDGQTISLEPGGQFELSGAPLKTLHETCAEVNTHLAQVKEVAAEIGVGFLGLGFHPTARREDFDTMPKARYDIMKAYMPTKGNLGLDMMYRTCTIQVNLDFGSEADMREKFRIGMALQPVATALFAASPFKEGKPGGLLSLRSQVWTDTDPERCGNLPFVFEDGFGFERYVDYALDVPMYFIHRDGKYINAAGQSFRDFLDGRLPARPGEKPTMKDWDNHLTTIFTEVRMKKFLEMRGADGGPWARICALPALWVGLLYDDRAQNAALDLIKGWTPADVDRLRAEVPKLGFDAPSPDGRTVRDLAADMLCIADKGLRARATADSMGQDERHFLGTLRQLVEDNRSLAQELLQKYEGPWGGDINRVFTEYAY</sequence>
<name>A0A2M9G6E0_9PROT</name>
<proteinExistence type="inferred from homology"/>
<dbReference type="InterPro" id="IPR014746">
    <property type="entry name" value="Gln_synth/guanido_kin_cat_dom"/>
</dbReference>
<keyword evidence="6 10" id="KW-0547">Nucleotide-binding</keyword>
<comment type="function">
    <text evidence="10">Catalyzes the synthesis of gamma-glutamylcysteine (gamma-GC).</text>
</comment>
<keyword evidence="8" id="KW-0809">Transit peptide</keyword>
<protein>
    <recommendedName>
        <fullName evidence="10">Glutamate--cysteine ligase</fullName>
        <ecNumber evidence="10">6.3.2.2</ecNumber>
    </recommendedName>
</protein>
<comment type="similarity">
    <text evidence="10">Belongs to the glutamate--cysteine ligase type 2 family. EgtA subfamily.</text>
</comment>
<keyword evidence="9 11" id="KW-1015">Disulfide bond</keyword>
<dbReference type="PANTHER" id="PTHR34378">
    <property type="entry name" value="GLUTAMATE--CYSTEINE LIGASE, CHLOROPLASTIC"/>
    <property type="match status" value="1"/>
</dbReference>
<comment type="similarity">
    <text evidence="2">Belongs to the carboxylate-amine ligase family. Glutamate--cysteine ligase type 2 subfamily.</text>
</comment>
<evidence type="ECO:0000256" key="6">
    <source>
        <dbReference type="ARBA" id="ARBA00022741"/>
    </source>
</evidence>
<evidence type="ECO:0000313" key="12">
    <source>
        <dbReference type="EMBL" id="PJK31277.1"/>
    </source>
</evidence>
<dbReference type="Proteomes" id="UP000229498">
    <property type="component" value="Unassembled WGS sequence"/>
</dbReference>
<dbReference type="GO" id="GO:0004357">
    <property type="term" value="F:glutamate-cysteine ligase activity"/>
    <property type="evidence" value="ECO:0007669"/>
    <property type="project" value="UniProtKB-UniRule"/>
</dbReference>
<evidence type="ECO:0000256" key="7">
    <source>
        <dbReference type="ARBA" id="ARBA00022840"/>
    </source>
</evidence>
<evidence type="ECO:0000256" key="1">
    <source>
        <dbReference type="ARBA" id="ARBA00005006"/>
    </source>
</evidence>
<keyword evidence="13" id="KW-1185">Reference proteome</keyword>
<dbReference type="Gene3D" id="3.30.590.20">
    <property type="match status" value="1"/>
</dbReference>
<dbReference type="PIRSF" id="PIRSF017901">
    <property type="entry name" value="GCL"/>
    <property type="match status" value="1"/>
</dbReference>
<evidence type="ECO:0000256" key="2">
    <source>
        <dbReference type="ARBA" id="ARBA00010253"/>
    </source>
</evidence>
<dbReference type="OrthoDB" id="9780152at2"/>
<organism evidence="12 13">
    <name type="scientific">Minwuia thermotolerans</name>
    <dbReference type="NCBI Taxonomy" id="2056226"/>
    <lineage>
        <taxon>Bacteria</taxon>
        <taxon>Pseudomonadati</taxon>
        <taxon>Pseudomonadota</taxon>
        <taxon>Alphaproteobacteria</taxon>
        <taxon>Minwuiales</taxon>
        <taxon>Minwuiaceae</taxon>
        <taxon>Minwuia</taxon>
    </lineage>
</organism>
<comment type="caution">
    <text evidence="12">The sequence shown here is derived from an EMBL/GenBank/DDBJ whole genome shotgun (WGS) entry which is preliminary data.</text>
</comment>
<evidence type="ECO:0000256" key="8">
    <source>
        <dbReference type="ARBA" id="ARBA00022946"/>
    </source>
</evidence>
<dbReference type="EMBL" id="PHIG01000007">
    <property type="protein sequence ID" value="PJK31277.1"/>
    <property type="molecule type" value="Genomic_DNA"/>
</dbReference>
<dbReference type="InterPro" id="IPR006336">
    <property type="entry name" value="GCS2"/>
</dbReference>
<dbReference type="PANTHER" id="PTHR34378:SF1">
    <property type="entry name" value="GLUTAMATE--CYSTEINE LIGASE, CHLOROPLASTIC"/>
    <property type="match status" value="1"/>
</dbReference>
<evidence type="ECO:0000256" key="5">
    <source>
        <dbReference type="ARBA" id="ARBA00022684"/>
    </source>
</evidence>
<dbReference type="AlphaFoldDB" id="A0A2M9G6E0"/>
<evidence type="ECO:0000256" key="10">
    <source>
        <dbReference type="PIRNR" id="PIRNR017901"/>
    </source>
</evidence>
<gene>
    <name evidence="12" type="ORF">CVT23_03095</name>
</gene>
<evidence type="ECO:0000256" key="9">
    <source>
        <dbReference type="ARBA" id="ARBA00023157"/>
    </source>
</evidence>
<evidence type="ECO:0000256" key="11">
    <source>
        <dbReference type="PIRSR" id="PIRSR017901-50"/>
    </source>
</evidence>
<dbReference type="NCBIfam" id="TIGR01436">
    <property type="entry name" value="glu_cys_lig_pln"/>
    <property type="match status" value="1"/>
</dbReference>
<comment type="catalytic activity">
    <reaction evidence="10">
        <text>L-cysteine + L-glutamate + ATP = gamma-L-glutamyl-L-cysteine + ADP + phosphate + H(+)</text>
        <dbReference type="Rhea" id="RHEA:13285"/>
        <dbReference type="ChEBI" id="CHEBI:15378"/>
        <dbReference type="ChEBI" id="CHEBI:29985"/>
        <dbReference type="ChEBI" id="CHEBI:30616"/>
        <dbReference type="ChEBI" id="CHEBI:35235"/>
        <dbReference type="ChEBI" id="CHEBI:43474"/>
        <dbReference type="ChEBI" id="CHEBI:58173"/>
        <dbReference type="ChEBI" id="CHEBI:456216"/>
        <dbReference type="EC" id="6.3.2.2"/>
    </reaction>
</comment>
<dbReference type="InterPro" id="IPR011556">
    <property type="entry name" value="Glut_cys_lig_pln_type"/>
</dbReference>
<keyword evidence="7 10" id="KW-0067">ATP-binding</keyword>
<comment type="pathway">
    <text evidence="1">Sulfur metabolism; glutathione biosynthesis; glutathione from L-cysteine and L-glutamate: step 1/2.</text>
</comment>
<keyword evidence="4 10" id="KW-0436">Ligase</keyword>